<dbReference type="InterPro" id="IPR036318">
    <property type="entry name" value="FAD-bd_PCMH-like_sf"/>
</dbReference>
<evidence type="ECO:0000259" key="5">
    <source>
        <dbReference type="PROSITE" id="PS51387"/>
    </source>
</evidence>
<dbReference type="InterPro" id="IPR016166">
    <property type="entry name" value="FAD-bd_PCMH"/>
</dbReference>
<dbReference type="OrthoDB" id="2151789at2759"/>
<evidence type="ECO:0000313" key="6">
    <source>
        <dbReference type="EMBL" id="KAF2651117.1"/>
    </source>
</evidence>
<sequence>MTINYTDLISSSTVAKTALTLCLALALVLSITCRQTHMRAHTQNQDNKEEILAQVDLSATMKHIRAILSKELPDIVLLPNSPTHISAFRQSTASYWAKQESEATPAIIPQPKNALSLSTAMKLINRTFTDCITSTDPERRADVEGLFAIRSGGHSPISGAASVCNGVLIDMRSFDDVEISEDGKSVRIGVGARWGDVYSALEERGLAVVGGRNAEVGVGGLVLGGGGIQTTASATSHPDLGRALGGGSNNFGIVTHITMPAFPCANIWSGFLYMPSFQAPKVLSAFHVSVNKVLSADPDDAYDSRAAGPLCCFTYLQALGMQAIAVNLVHTNPLSPDDANVDKGASAWPKAWRTSPFASLFRFWSTCKLRSLNDATREMSKLNPSGRRQAFGTTTVANDLSTLRAAHQVYRDSIREIKRRRVKGMSWTLVLQPLLPQWAGLGEDNPLGFHSSKTMGSDASDANQARAEEPLAIVSFTVNWAEKEDDVLVQGLIRRAVERIEEAARGMGMAHRYKYLNYCDSWQNPFEAYGEGEHMWLREVAEKYDEHGLFQRGFAGGFKLRDNDASINSKEVLRVF</sequence>
<evidence type="ECO:0000313" key="7">
    <source>
        <dbReference type="Proteomes" id="UP000799324"/>
    </source>
</evidence>
<evidence type="ECO:0000256" key="3">
    <source>
        <dbReference type="ARBA" id="ARBA00022827"/>
    </source>
</evidence>
<keyword evidence="2" id="KW-0285">Flavoprotein</keyword>
<evidence type="ECO:0000256" key="1">
    <source>
        <dbReference type="ARBA" id="ARBA00005466"/>
    </source>
</evidence>
<gene>
    <name evidence="6" type="ORF">K491DRAFT_770717</name>
</gene>
<proteinExistence type="inferred from homology"/>
<dbReference type="GO" id="GO:0071949">
    <property type="term" value="F:FAD binding"/>
    <property type="evidence" value="ECO:0007669"/>
    <property type="project" value="InterPro"/>
</dbReference>
<dbReference type="InterPro" id="IPR006094">
    <property type="entry name" value="Oxid_FAD_bind_N"/>
</dbReference>
<dbReference type="AlphaFoldDB" id="A0A6A6SVN4"/>
<dbReference type="PANTHER" id="PTHR42973:SF4">
    <property type="entry name" value="FAD BINDING DOMAIN PROTEIN"/>
    <property type="match status" value="1"/>
</dbReference>
<keyword evidence="4" id="KW-0560">Oxidoreductase</keyword>
<accession>A0A6A6SVN4</accession>
<organism evidence="6 7">
    <name type="scientific">Lophiostoma macrostomum CBS 122681</name>
    <dbReference type="NCBI Taxonomy" id="1314788"/>
    <lineage>
        <taxon>Eukaryota</taxon>
        <taxon>Fungi</taxon>
        <taxon>Dikarya</taxon>
        <taxon>Ascomycota</taxon>
        <taxon>Pezizomycotina</taxon>
        <taxon>Dothideomycetes</taxon>
        <taxon>Pleosporomycetidae</taxon>
        <taxon>Pleosporales</taxon>
        <taxon>Lophiostomataceae</taxon>
        <taxon>Lophiostoma</taxon>
    </lineage>
</organism>
<evidence type="ECO:0000256" key="2">
    <source>
        <dbReference type="ARBA" id="ARBA00022630"/>
    </source>
</evidence>
<dbReference type="SUPFAM" id="SSF56176">
    <property type="entry name" value="FAD-binding/transporter-associated domain-like"/>
    <property type="match status" value="1"/>
</dbReference>
<comment type="similarity">
    <text evidence="1">Belongs to the oxygen-dependent FAD-linked oxidoreductase family.</text>
</comment>
<dbReference type="InterPro" id="IPR050416">
    <property type="entry name" value="FAD-linked_Oxidoreductase"/>
</dbReference>
<evidence type="ECO:0000256" key="4">
    <source>
        <dbReference type="ARBA" id="ARBA00023002"/>
    </source>
</evidence>
<keyword evidence="7" id="KW-1185">Reference proteome</keyword>
<dbReference type="Pfam" id="PF01565">
    <property type="entry name" value="FAD_binding_4"/>
    <property type="match status" value="1"/>
</dbReference>
<name>A0A6A6SVN4_9PLEO</name>
<reference evidence="6" key="1">
    <citation type="journal article" date="2020" name="Stud. Mycol.">
        <title>101 Dothideomycetes genomes: a test case for predicting lifestyles and emergence of pathogens.</title>
        <authorList>
            <person name="Haridas S."/>
            <person name="Albert R."/>
            <person name="Binder M."/>
            <person name="Bloem J."/>
            <person name="Labutti K."/>
            <person name="Salamov A."/>
            <person name="Andreopoulos B."/>
            <person name="Baker S."/>
            <person name="Barry K."/>
            <person name="Bills G."/>
            <person name="Bluhm B."/>
            <person name="Cannon C."/>
            <person name="Castanera R."/>
            <person name="Culley D."/>
            <person name="Daum C."/>
            <person name="Ezra D."/>
            <person name="Gonzalez J."/>
            <person name="Henrissat B."/>
            <person name="Kuo A."/>
            <person name="Liang C."/>
            <person name="Lipzen A."/>
            <person name="Lutzoni F."/>
            <person name="Magnuson J."/>
            <person name="Mondo S."/>
            <person name="Nolan M."/>
            <person name="Ohm R."/>
            <person name="Pangilinan J."/>
            <person name="Park H.-J."/>
            <person name="Ramirez L."/>
            <person name="Alfaro M."/>
            <person name="Sun H."/>
            <person name="Tritt A."/>
            <person name="Yoshinaga Y."/>
            <person name="Zwiers L.-H."/>
            <person name="Turgeon B."/>
            <person name="Goodwin S."/>
            <person name="Spatafora J."/>
            <person name="Crous P."/>
            <person name="Grigoriev I."/>
        </authorList>
    </citation>
    <scope>NUCLEOTIDE SEQUENCE</scope>
    <source>
        <strain evidence="6">CBS 122681</strain>
    </source>
</reference>
<dbReference type="Proteomes" id="UP000799324">
    <property type="component" value="Unassembled WGS sequence"/>
</dbReference>
<protein>
    <submittedName>
        <fullName evidence="6">FAD-binding domain-containing protein</fullName>
    </submittedName>
</protein>
<dbReference type="InterPro" id="IPR016169">
    <property type="entry name" value="FAD-bd_PCMH_sub2"/>
</dbReference>
<dbReference type="Gene3D" id="3.30.465.10">
    <property type="match status" value="2"/>
</dbReference>
<dbReference type="GO" id="GO:0016491">
    <property type="term" value="F:oxidoreductase activity"/>
    <property type="evidence" value="ECO:0007669"/>
    <property type="project" value="UniProtKB-KW"/>
</dbReference>
<dbReference type="PROSITE" id="PS51387">
    <property type="entry name" value="FAD_PCMH"/>
    <property type="match status" value="1"/>
</dbReference>
<dbReference type="PANTHER" id="PTHR42973">
    <property type="entry name" value="BINDING OXIDOREDUCTASE, PUTATIVE (AFU_ORTHOLOGUE AFUA_1G17690)-RELATED"/>
    <property type="match status" value="1"/>
</dbReference>
<feature type="domain" description="FAD-binding PCMH-type" evidence="5">
    <location>
        <begin position="100"/>
        <end position="293"/>
    </location>
</feature>
<dbReference type="Gene3D" id="3.40.462.20">
    <property type="match status" value="1"/>
</dbReference>
<dbReference type="EMBL" id="MU004434">
    <property type="protein sequence ID" value="KAF2651117.1"/>
    <property type="molecule type" value="Genomic_DNA"/>
</dbReference>
<keyword evidence="3" id="KW-0274">FAD</keyword>